<dbReference type="EMBL" id="JABBPG010000001">
    <property type="protein sequence ID" value="NOU49818.1"/>
    <property type="molecule type" value="Genomic_DNA"/>
</dbReference>
<proteinExistence type="predicted"/>
<evidence type="ECO:0000256" key="1">
    <source>
        <dbReference type="SAM" id="SignalP"/>
    </source>
</evidence>
<evidence type="ECO:0000313" key="3">
    <source>
        <dbReference type="Proteomes" id="UP000586305"/>
    </source>
</evidence>
<comment type="caution">
    <text evidence="2">The sequence shown here is derived from an EMBL/GenBank/DDBJ whole genome shotgun (WGS) entry which is preliminary data.</text>
</comment>
<dbReference type="RefSeq" id="WP_171624869.1">
    <property type="nucleotide sequence ID" value="NZ_JABBPG010000001.1"/>
</dbReference>
<evidence type="ECO:0000313" key="2">
    <source>
        <dbReference type="EMBL" id="NOU49818.1"/>
    </source>
</evidence>
<accession>A0A849VAC5</accession>
<sequence>MKKIYALIALAGATFASSSALAQQGNCTLNLVKEDGNFSPADYDANGRATYDVTMPFTDGYYPNPWTSTQPKPRLPFSNCITYYGVPYNAKINSVSYSYTFKEAVLVANYEILLGFFSTQNRFYNESKRGGGFRRGSGIPLNGANVSALANGKLLKDVELELRSRVVNPEVNSDCPSYIPRDECRTKNTRLTHFTVNIAWSN</sequence>
<feature type="signal peptide" evidence="1">
    <location>
        <begin position="1"/>
        <end position="22"/>
    </location>
</feature>
<feature type="chain" id="PRO_5032578799" evidence="1">
    <location>
        <begin position="23"/>
        <end position="202"/>
    </location>
</feature>
<dbReference type="AlphaFoldDB" id="A0A849VAC5"/>
<keyword evidence="1" id="KW-0732">Signal</keyword>
<keyword evidence="3" id="KW-1185">Reference proteome</keyword>
<organism evidence="2 3">
    <name type="scientific">Pseudoalteromonas caenipelagi</name>
    <dbReference type="NCBI Taxonomy" id="2726988"/>
    <lineage>
        <taxon>Bacteria</taxon>
        <taxon>Pseudomonadati</taxon>
        <taxon>Pseudomonadota</taxon>
        <taxon>Gammaproteobacteria</taxon>
        <taxon>Alteromonadales</taxon>
        <taxon>Pseudoalteromonadaceae</taxon>
        <taxon>Pseudoalteromonas</taxon>
    </lineage>
</organism>
<name>A0A849VAC5_9GAMM</name>
<protein>
    <submittedName>
        <fullName evidence="2">Uncharacterized protein</fullName>
    </submittedName>
</protein>
<reference evidence="2 3" key="1">
    <citation type="submission" date="2020-04" db="EMBL/GenBank/DDBJ databases">
        <title>Pseudoalteromonas caenipelagi sp. nov., isolated from a tidal flat.</title>
        <authorList>
            <person name="Park S."/>
            <person name="Yoon J.-H."/>
        </authorList>
    </citation>
    <scope>NUCLEOTIDE SEQUENCE [LARGE SCALE GENOMIC DNA]</scope>
    <source>
        <strain evidence="2 3">JBTF-M23</strain>
    </source>
</reference>
<gene>
    <name evidence="2" type="ORF">HG263_04625</name>
</gene>
<dbReference type="Proteomes" id="UP000586305">
    <property type="component" value="Unassembled WGS sequence"/>
</dbReference>